<sequence length="150" mass="17052">MLCPEGYSLQNEIGLKEEEDTAQKNTNIPGEGTSSLELQSYKNPKTWKKSITNFFRNQLRSTKSNDGDRPSGSKENFEDKDVAPDQKWQSLGKVFRRQSFAEHWPKSPGHGESSSQSKRFAEYSVCMGAFDEMCAKSAKRCKSKARRLFV</sequence>
<dbReference type="AlphaFoldDB" id="A0AAV1J795"/>
<dbReference type="Proteomes" id="UP001497472">
    <property type="component" value="Unassembled WGS sequence"/>
</dbReference>
<keyword evidence="3" id="KW-1185">Reference proteome</keyword>
<feature type="region of interest" description="Disordered" evidence="1">
    <location>
        <begin position="17"/>
        <end position="42"/>
    </location>
</feature>
<comment type="caution">
    <text evidence="2">The sequence shown here is derived from an EMBL/GenBank/DDBJ whole genome shotgun (WGS) entry which is preliminary data.</text>
</comment>
<proteinExistence type="predicted"/>
<evidence type="ECO:0000256" key="1">
    <source>
        <dbReference type="SAM" id="MobiDB-lite"/>
    </source>
</evidence>
<accession>A0AAV1J795</accession>
<feature type="compositionally biased region" description="Basic and acidic residues" evidence="1">
    <location>
        <begin position="63"/>
        <end position="84"/>
    </location>
</feature>
<organism evidence="2 3">
    <name type="scientific">Leptosia nina</name>
    <dbReference type="NCBI Taxonomy" id="320188"/>
    <lineage>
        <taxon>Eukaryota</taxon>
        <taxon>Metazoa</taxon>
        <taxon>Ecdysozoa</taxon>
        <taxon>Arthropoda</taxon>
        <taxon>Hexapoda</taxon>
        <taxon>Insecta</taxon>
        <taxon>Pterygota</taxon>
        <taxon>Neoptera</taxon>
        <taxon>Endopterygota</taxon>
        <taxon>Lepidoptera</taxon>
        <taxon>Glossata</taxon>
        <taxon>Ditrysia</taxon>
        <taxon>Papilionoidea</taxon>
        <taxon>Pieridae</taxon>
        <taxon>Pierinae</taxon>
        <taxon>Leptosia</taxon>
    </lineage>
</organism>
<reference evidence="2 3" key="1">
    <citation type="submission" date="2023-11" db="EMBL/GenBank/DDBJ databases">
        <authorList>
            <person name="Okamura Y."/>
        </authorList>
    </citation>
    <scope>NUCLEOTIDE SEQUENCE [LARGE SCALE GENOMIC DNA]</scope>
</reference>
<name>A0AAV1J795_9NEOP</name>
<feature type="region of interest" description="Disordered" evidence="1">
    <location>
        <begin position="99"/>
        <end position="118"/>
    </location>
</feature>
<feature type="compositionally biased region" description="Polar residues" evidence="1">
    <location>
        <begin position="23"/>
        <end position="42"/>
    </location>
</feature>
<protein>
    <submittedName>
        <fullName evidence="2">Uncharacterized protein</fullName>
    </submittedName>
</protein>
<dbReference type="EMBL" id="CAVLEF010000006">
    <property type="protein sequence ID" value="CAK1544756.1"/>
    <property type="molecule type" value="Genomic_DNA"/>
</dbReference>
<evidence type="ECO:0000313" key="3">
    <source>
        <dbReference type="Proteomes" id="UP001497472"/>
    </source>
</evidence>
<feature type="region of interest" description="Disordered" evidence="1">
    <location>
        <begin position="58"/>
        <end position="86"/>
    </location>
</feature>
<gene>
    <name evidence="2" type="ORF">LNINA_LOCUS4476</name>
</gene>
<evidence type="ECO:0000313" key="2">
    <source>
        <dbReference type="EMBL" id="CAK1544756.1"/>
    </source>
</evidence>